<name>A0A4Z0KJA6_BREAU</name>
<protein>
    <recommendedName>
        <fullName evidence="4">Transposase</fullName>
    </recommendedName>
</protein>
<dbReference type="Gene3D" id="1.10.10.10">
    <property type="entry name" value="Winged helix-like DNA-binding domain superfamily/Winged helix DNA-binding domain"/>
    <property type="match status" value="1"/>
</dbReference>
<accession>A0A4Z0KJA6</accession>
<sequence>MGDGDTLLPVKYTDDLGARAVDLVIYAQADPETANGAIIRVANQLGLSKQTLRVWVRKHKDIGKATPAGRVGRPGSEEPAAAG</sequence>
<evidence type="ECO:0000313" key="2">
    <source>
        <dbReference type="EMBL" id="TGD38887.1"/>
    </source>
</evidence>
<reference evidence="2 3" key="1">
    <citation type="submission" date="2018-10" db="EMBL/GenBank/DDBJ databases">
        <title>Brevibacterium genomes from Austrain hard cheese rinds.</title>
        <authorList>
            <person name="Anast J.M."/>
            <person name="Dzieciol M."/>
            <person name="Schultz D.L."/>
            <person name="Mann E."/>
            <person name="Wagner M."/>
            <person name="Schmitz-Esser S."/>
        </authorList>
    </citation>
    <scope>NUCLEOTIDE SEQUENCE [LARGE SCALE GENOMIC DNA]</scope>
    <source>
        <strain evidence="2 3">L261</strain>
    </source>
</reference>
<evidence type="ECO:0000256" key="1">
    <source>
        <dbReference type="SAM" id="MobiDB-lite"/>
    </source>
</evidence>
<organism evidence="2 3">
    <name type="scientific">Brevibacterium aurantiacum</name>
    <dbReference type="NCBI Taxonomy" id="273384"/>
    <lineage>
        <taxon>Bacteria</taxon>
        <taxon>Bacillati</taxon>
        <taxon>Actinomycetota</taxon>
        <taxon>Actinomycetes</taxon>
        <taxon>Micrococcales</taxon>
        <taxon>Brevibacteriaceae</taxon>
        <taxon>Brevibacterium</taxon>
    </lineage>
</organism>
<proteinExistence type="predicted"/>
<evidence type="ECO:0000313" key="3">
    <source>
        <dbReference type="Proteomes" id="UP000297736"/>
    </source>
</evidence>
<comment type="caution">
    <text evidence="2">The sequence shown here is derived from an EMBL/GenBank/DDBJ whole genome shotgun (WGS) entry which is preliminary data.</text>
</comment>
<gene>
    <name evidence="2" type="ORF">EB834_10110</name>
</gene>
<dbReference type="Pfam" id="PF01527">
    <property type="entry name" value="HTH_Tnp_1"/>
    <property type="match status" value="1"/>
</dbReference>
<dbReference type="GO" id="GO:0004803">
    <property type="term" value="F:transposase activity"/>
    <property type="evidence" value="ECO:0007669"/>
    <property type="project" value="InterPro"/>
</dbReference>
<dbReference type="GO" id="GO:0003677">
    <property type="term" value="F:DNA binding"/>
    <property type="evidence" value="ECO:0007669"/>
    <property type="project" value="InterPro"/>
</dbReference>
<feature type="region of interest" description="Disordered" evidence="1">
    <location>
        <begin position="63"/>
        <end position="83"/>
    </location>
</feature>
<dbReference type="GO" id="GO:0006313">
    <property type="term" value="P:DNA transposition"/>
    <property type="evidence" value="ECO:0007669"/>
    <property type="project" value="InterPro"/>
</dbReference>
<dbReference type="InterPro" id="IPR002514">
    <property type="entry name" value="Transposase_8"/>
</dbReference>
<dbReference type="EMBL" id="RHFF01000008">
    <property type="protein sequence ID" value="TGD38887.1"/>
    <property type="molecule type" value="Genomic_DNA"/>
</dbReference>
<evidence type="ECO:0008006" key="4">
    <source>
        <dbReference type="Google" id="ProtNLM"/>
    </source>
</evidence>
<dbReference type="AlphaFoldDB" id="A0A4Z0KJA6"/>
<dbReference type="Proteomes" id="UP000297736">
    <property type="component" value="Unassembled WGS sequence"/>
</dbReference>
<dbReference type="InterPro" id="IPR036388">
    <property type="entry name" value="WH-like_DNA-bd_sf"/>
</dbReference>